<dbReference type="Proteomes" id="UP000295507">
    <property type="component" value="Unassembled WGS sequence"/>
</dbReference>
<proteinExistence type="inferred from homology"/>
<dbReference type="PANTHER" id="PTHR16943:SF8">
    <property type="entry name" value="2-METHYLCITRATE DEHYDRATASE"/>
    <property type="match status" value="1"/>
</dbReference>
<evidence type="ECO:0000313" key="4">
    <source>
        <dbReference type="EMBL" id="TCU32568.1"/>
    </source>
</evidence>
<dbReference type="InterPro" id="IPR045336">
    <property type="entry name" value="MmgE_PrpD_N"/>
</dbReference>
<comment type="similarity">
    <text evidence="1">Belongs to the PrpD family.</text>
</comment>
<name>A0A4R3RB05_9HYPH</name>
<dbReference type="Gene3D" id="3.30.1330.120">
    <property type="entry name" value="2-methylcitrate dehydratase PrpD"/>
    <property type="match status" value="1"/>
</dbReference>
<dbReference type="AlphaFoldDB" id="A0A4R3RB05"/>
<dbReference type="InterPro" id="IPR045337">
    <property type="entry name" value="MmgE_PrpD_C"/>
</dbReference>
<accession>A0A4R3RB05</accession>
<protein>
    <submittedName>
        <fullName evidence="4">2-methylcitrate dehydratase PrpD</fullName>
    </submittedName>
</protein>
<dbReference type="RefSeq" id="WP_132553492.1">
    <property type="nucleotide sequence ID" value="NZ_SMBK01000019.1"/>
</dbReference>
<organism evidence="4 5">
    <name type="scientific">Rhizobium azibense</name>
    <dbReference type="NCBI Taxonomy" id="1136135"/>
    <lineage>
        <taxon>Bacteria</taxon>
        <taxon>Pseudomonadati</taxon>
        <taxon>Pseudomonadota</taxon>
        <taxon>Alphaproteobacteria</taxon>
        <taxon>Hyphomicrobiales</taxon>
        <taxon>Rhizobiaceae</taxon>
        <taxon>Rhizobium/Agrobacterium group</taxon>
        <taxon>Rhizobium</taxon>
    </lineage>
</organism>
<comment type="caution">
    <text evidence="4">The sequence shown here is derived from an EMBL/GenBank/DDBJ whole genome shotgun (WGS) entry which is preliminary data.</text>
</comment>
<dbReference type="Gene3D" id="1.10.4100.10">
    <property type="entry name" value="2-methylcitrate dehydratase PrpD"/>
    <property type="match status" value="1"/>
</dbReference>
<dbReference type="InterPro" id="IPR005656">
    <property type="entry name" value="MmgE_PrpD"/>
</dbReference>
<feature type="domain" description="MmgE/PrpD N-terminal" evidence="2">
    <location>
        <begin position="6"/>
        <end position="239"/>
    </location>
</feature>
<dbReference type="Pfam" id="PF19305">
    <property type="entry name" value="MmgE_PrpD_C"/>
    <property type="match status" value="1"/>
</dbReference>
<feature type="domain" description="MmgE/PrpD C-terminal" evidence="3">
    <location>
        <begin position="262"/>
        <end position="424"/>
    </location>
</feature>
<dbReference type="InterPro" id="IPR036148">
    <property type="entry name" value="MmgE/PrpD_sf"/>
</dbReference>
<dbReference type="EMBL" id="SMBK01000019">
    <property type="protein sequence ID" value="TCU32568.1"/>
    <property type="molecule type" value="Genomic_DNA"/>
</dbReference>
<evidence type="ECO:0000256" key="1">
    <source>
        <dbReference type="ARBA" id="ARBA00006174"/>
    </source>
</evidence>
<evidence type="ECO:0000259" key="3">
    <source>
        <dbReference type="Pfam" id="PF19305"/>
    </source>
</evidence>
<reference evidence="4 5" key="1">
    <citation type="submission" date="2019-03" db="EMBL/GenBank/DDBJ databases">
        <title>Genomic Encyclopedia of Type Strains, Phase IV (KMG-V): Genome sequencing to study the core and pangenomes of soil and plant-associated prokaryotes.</title>
        <authorList>
            <person name="Whitman W."/>
        </authorList>
    </citation>
    <scope>NUCLEOTIDE SEQUENCE [LARGE SCALE GENOMIC DNA]</scope>
    <source>
        <strain evidence="4 5">IE4868</strain>
    </source>
</reference>
<dbReference type="Pfam" id="PF03972">
    <property type="entry name" value="MmgE_PrpD_N"/>
    <property type="match status" value="1"/>
</dbReference>
<dbReference type="SUPFAM" id="SSF103378">
    <property type="entry name" value="2-methylcitrate dehydratase PrpD"/>
    <property type="match status" value="1"/>
</dbReference>
<dbReference type="GO" id="GO:0016829">
    <property type="term" value="F:lyase activity"/>
    <property type="evidence" value="ECO:0007669"/>
    <property type="project" value="InterPro"/>
</dbReference>
<dbReference type="InterPro" id="IPR042183">
    <property type="entry name" value="MmgE/PrpD_sf_1"/>
</dbReference>
<evidence type="ECO:0000313" key="5">
    <source>
        <dbReference type="Proteomes" id="UP000295507"/>
    </source>
</evidence>
<evidence type="ECO:0000259" key="2">
    <source>
        <dbReference type="Pfam" id="PF03972"/>
    </source>
</evidence>
<sequence>MYTTRILADHLMSYPSAALPAEARQSALCCILDAVTAAAVGSEVGAARVVREIARQEFGVGRAPIWFTGESVGTTAAAFCNAASASVLDFDDGHRGARGHPGAAIVPVALSVACETDASADDILAAVALGYEAGIRIAVAQNPDTIRSRQSGRWTGYGAVAAAGRLYGTGPAAIAQAFSIAGVLAPNQEANGSSGYAKCTGNDVKEGIPWSVVTGLLALQLAEREFTGPLDLLDHDSHFDPLVIAASFEQPMEIANVYFKPYSCCRYIHPALDALSAVCRRIDFAPEKVVSVDVHIFQWALRLANSVSPRTLIDIQYSLPYCIAIAAIDGIEALAPIGEAQLARPDLCHFARKVRLFVDHDIDARFPGETLAYLSVYTSNGSTVTSDVTAPRGDKARPMDWDQLVEKFRGATRKKLSAKSQRTILNGLSAMNRGDAAPFLQCLRMPLIQCSRVQ</sequence>
<gene>
    <name evidence="4" type="ORF">EV129_11915</name>
</gene>
<dbReference type="InterPro" id="IPR042188">
    <property type="entry name" value="MmgE/PrpD_sf_2"/>
</dbReference>
<dbReference type="PANTHER" id="PTHR16943">
    <property type="entry name" value="2-METHYLCITRATE DEHYDRATASE-RELATED"/>
    <property type="match status" value="1"/>
</dbReference>